<dbReference type="PANTHER" id="PTHR45625">
    <property type="entry name" value="PEPTIDYL-PROLYL CIS-TRANS ISOMERASE-RELATED"/>
    <property type="match status" value="1"/>
</dbReference>
<keyword evidence="3 5" id="KW-0697">Rotamase</keyword>
<dbReference type="PIRSF" id="PIRSF001467">
    <property type="entry name" value="Peptidylpro_ismrse"/>
    <property type="match status" value="1"/>
</dbReference>
<dbReference type="SUPFAM" id="SSF50891">
    <property type="entry name" value="Cyclophilin-like"/>
    <property type="match status" value="1"/>
</dbReference>
<feature type="domain" description="PPIase cyclophilin-type" evidence="6">
    <location>
        <begin position="22"/>
        <end position="180"/>
    </location>
</feature>
<dbReference type="PANTHER" id="PTHR45625:SF4">
    <property type="entry name" value="PEPTIDYLPROLYL ISOMERASE DOMAIN AND WD REPEAT-CONTAINING PROTEIN 1"/>
    <property type="match status" value="1"/>
</dbReference>
<dbReference type="Pfam" id="PF00160">
    <property type="entry name" value="Pro_isomerase"/>
    <property type="match status" value="1"/>
</dbReference>
<evidence type="ECO:0000256" key="4">
    <source>
        <dbReference type="ARBA" id="ARBA00023235"/>
    </source>
</evidence>
<dbReference type="PRINTS" id="PR00153">
    <property type="entry name" value="CSAPPISMRASE"/>
</dbReference>
<dbReference type="Proteomes" id="UP000028547">
    <property type="component" value="Unassembled WGS sequence"/>
</dbReference>
<evidence type="ECO:0000256" key="5">
    <source>
        <dbReference type="RuleBase" id="RU363019"/>
    </source>
</evidence>
<proteinExistence type="inferred from homology"/>
<organism evidence="7 8">
    <name type="scientific">Archangium violaceum Cb vi76</name>
    <dbReference type="NCBI Taxonomy" id="1406225"/>
    <lineage>
        <taxon>Bacteria</taxon>
        <taxon>Pseudomonadati</taxon>
        <taxon>Myxococcota</taxon>
        <taxon>Myxococcia</taxon>
        <taxon>Myxococcales</taxon>
        <taxon>Cystobacterineae</taxon>
        <taxon>Archangiaceae</taxon>
        <taxon>Archangium</taxon>
    </lineage>
</organism>
<comment type="caution">
    <text evidence="7">The sequence shown here is derived from an EMBL/GenBank/DDBJ whole genome shotgun (WGS) entry which is preliminary data.</text>
</comment>
<dbReference type="EMBL" id="JPMI01000036">
    <property type="protein sequence ID" value="KFA93836.1"/>
    <property type="molecule type" value="Genomic_DNA"/>
</dbReference>
<evidence type="ECO:0000259" key="6">
    <source>
        <dbReference type="PROSITE" id="PS50072"/>
    </source>
</evidence>
<comment type="catalytic activity">
    <reaction evidence="5">
        <text>[protein]-peptidylproline (omega=180) = [protein]-peptidylproline (omega=0)</text>
        <dbReference type="Rhea" id="RHEA:16237"/>
        <dbReference type="Rhea" id="RHEA-COMP:10747"/>
        <dbReference type="Rhea" id="RHEA-COMP:10748"/>
        <dbReference type="ChEBI" id="CHEBI:83833"/>
        <dbReference type="ChEBI" id="CHEBI:83834"/>
        <dbReference type="EC" id="5.2.1.8"/>
    </reaction>
</comment>
<evidence type="ECO:0000313" key="8">
    <source>
        <dbReference type="Proteomes" id="UP000028547"/>
    </source>
</evidence>
<dbReference type="AlphaFoldDB" id="A0A084SZF1"/>
<comment type="function">
    <text evidence="1 5">PPIases accelerate the folding of proteins. It catalyzes the cis-trans isomerization of proline imidic peptide bonds in oligopeptides.</text>
</comment>
<dbReference type="InterPro" id="IPR024936">
    <property type="entry name" value="Cyclophilin-type_PPIase"/>
</dbReference>
<dbReference type="InterPro" id="IPR029000">
    <property type="entry name" value="Cyclophilin-like_dom_sf"/>
</dbReference>
<evidence type="ECO:0000256" key="2">
    <source>
        <dbReference type="ARBA" id="ARBA00007365"/>
    </source>
</evidence>
<evidence type="ECO:0000256" key="1">
    <source>
        <dbReference type="ARBA" id="ARBA00002388"/>
    </source>
</evidence>
<reference evidence="7 8" key="1">
    <citation type="submission" date="2014-07" db="EMBL/GenBank/DDBJ databases">
        <title>Draft Genome Sequence of Gephyronic Acid Producer, Cystobacter violaceus Strain Cb vi76.</title>
        <authorList>
            <person name="Stevens D.C."/>
            <person name="Young J."/>
            <person name="Carmichael R."/>
            <person name="Tan J."/>
            <person name="Taylor R.E."/>
        </authorList>
    </citation>
    <scope>NUCLEOTIDE SEQUENCE [LARGE SCALE GENOMIC DNA]</scope>
    <source>
        <strain evidence="7 8">Cb vi76</strain>
    </source>
</reference>
<dbReference type="CDD" id="cd00317">
    <property type="entry name" value="cyclophilin"/>
    <property type="match status" value="1"/>
</dbReference>
<dbReference type="GO" id="GO:0003755">
    <property type="term" value="F:peptidyl-prolyl cis-trans isomerase activity"/>
    <property type="evidence" value="ECO:0007669"/>
    <property type="project" value="UniProtKB-UniRule"/>
</dbReference>
<sequence>MGMLDEARAGKDLYATFDTTEGQIVVKLFSKAAPETVQNFVGLATGEKEWVHPGTREKMTGKPYYDGTIFHRCIPNFMVQGGDPLGQGSGGPGYTIKDEFNNGYDFAKKGKLAMAKTAAPNSGGSQFFITVAPTTWLNNKHTIFGEVLKGQEVADRVANDIAKGPKDRPMKDVVINKLTISTSAPA</sequence>
<evidence type="ECO:0000256" key="3">
    <source>
        <dbReference type="ARBA" id="ARBA00023110"/>
    </source>
</evidence>
<dbReference type="InterPro" id="IPR044666">
    <property type="entry name" value="Cyclophilin_A-like"/>
</dbReference>
<protein>
    <recommendedName>
        <fullName evidence="5">Peptidyl-prolyl cis-trans isomerase</fullName>
        <shortName evidence="5">PPIase</shortName>
        <ecNumber evidence="5">5.2.1.8</ecNumber>
    </recommendedName>
</protein>
<comment type="similarity">
    <text evidence="2 5">Belongs to the cyclophilin-type PPIase family.</text>
</comment>
<dbReference type="EC" id="5.2.1.8" evidence="5"/>
<dbReference type="RefSeq" id="WP_043390998.1">
    <property type="nucleotide sequence ID" value="NZ_JPMI01000036.1"/>
</dbReference>
<dbReference type="Gene3D" id="2.40.100.10">
    <property type="entry name" value="Cyclophilin-like"/>
    <property type="match status" value="1"/>
</dbReference>
<dbReference type="InterPro" id="IPR002130">
    <property type="entry name" value="Cyclophilin-type_PPIase_dom"/>
</dbReference>
<keyword evidence="4 5" id="KW-0413">Isomerase</keyword>
<gene>
    <name evidence="7" type="ORF">Q664_06595</name>
</gene>
<evidence type="ECO:0000313" key="7">
    <source>
        <dbReference type="EMBL" id="KFA93836.1"/>
    </source>
</evidence>
<accession>A0A084SZF1</accession>
<dbReference type="PROSITE" id="PS50072">
    <property type="entry name" value="CSA_PPIASE_2"/>
    <property type="match status" value="1"/>
</dbReference>
<name>A0A084SZF1_9BACT</name>